<evidence type="ECO:0000256" key="1">
    <source>
        <dbReference type="ARBA" id="ARBA00022737"/>
    </source>
</evidence>
<dbReference type="InterPro" id="IPR057565">
    <property type="entry name" value="WW_TCRG1_3rd"/>
</dbReference>
<evidence type="ECO:0000256" key="2">
    <source>
        <dbReference type="SAM" id="MobiDB-lite"/>
    </source>
</evidence>
<proteinExistence type="predicted"/>
<evidence type="ECO:0000259" key="3">
    <source>
        <dbReference type="PROSITE" id="PS50020"/>
    </source>
</evidence>
<dbReference type="PROSITE" id="PS01159">
    <property type="entry name" value="WW_DOMAIN_1"/>
    <property type="match status" value="1"/>
</dbReference>
<dbReference type="Gene3D" id="1.10.10.440">
    <property type="entry name" value="FF domain"/>
    <property type="match status" value="6"/>
</dbReference>
<feature type="region of interest" description="Disordered" evidence="2">
    <location>
        <begin position="367"/>
        <end position="426"/>
    </location>
</feature>
<dbReference type="GO" id="GO:0070063">
    <property type="term" value="F:RNA polymerase binding"/>
    <property type="evidence" value="ECO:0007669"/>
    <property type="project" value="InterPro"/>
</dbReference>
<dbReference type="Gene3D" id="2.20.70.10">
    <property type="match status" value="2"/>
</dbReference>
<evidence type="ECO:0000259" key="4">
    <source>
        <dbReference type="PROSITE" id="PS51676"/>
    </source>
</evidence>
<feature type="compositionally biased region" description="Basic and acidic residues" evidence="2">
    <location>
        <begin position="403"/>
        <end position="418"/>
    </location>
</feature>
<feature type="domain" description="WW" evidence="3">
    <location>
        <begin position="146"/>
        <end position="179"/>
    </location>
</feature>
<dbReference type="EMBL" id="BMAO01020560">
    <property type="protein sequence ID" value="GFQ68356.1"/>
    <property type="molecule type" value="Genomic_DNA"/>
</dbReference>
<feature type="domain" description="FF" evidence="4">
    <location>
        <begin position="821"/>
        <end position="877"/>
    </location>
</feature>
<dbReference type="InterPro" id="IPR045148">
    <property type="entry name" value="TCRG1-like"/>
</dbReference>
<dbReference type="AlphaFoldDB" id="A0A8X6KBX2"/>
<accession>A0A8X6KBX2</accession>
<feature type="domain" description="FF" evidence="4">
    <location>
        <begin position="763"/>
        <end position="819"/>
    </location>
</feature>
<dbReference type="OrthoDB" id="63972at2759"/>
<dbReference type="Pfam" id="PF00397">
    <property type="entry name" value="WW"/>
    <property type="match status" value="1"/>
</dbReference>
<dbReference type="PANTHER" id="PTHR15377">
    <property type="entry name" value="TRANSCRIPTION ELONGATION REGULATOR 1"/>
    <property type="match status" value="1"/>
</dbReference>
<dbReference type="SMART" id="SM00441">
    <property type="entry name" value="FF"/>
    <property type="match status" value="6"/>
</dbReference>
<dbReference type="InterPro" id="IPR001202">
    <property type="entry name" value="WW_dom"/>
</dbReference>
<dbReference type="InterPro" id="IPR036020">
    <property type="entry name" value="WW_dom_sf"/>
</dbReference>
<feature type="domain" description="FF" evidence="4">
    <location>
        <begin position="660"/>
        <end position="716"/>
    </location>
</feature>
<keyword evidence="6" id="KW-1185">Reference proteome</keyword>
<feature type="domain" description="FF" evidence="4">
    <location>
        <begin position="529"/>
        <end position="584"/>
    </location>
</feature>
<feature type="domain" description="FF" evidence="4">
    <location>
        <begin position="878"/>
        <end position="943"/>
    </location>
</feature>
<comment type="caution">
    <text evidence="5">The sequence shown here is derived from an EMBL/GenBank/DDBJ whole genome shotgun (WGS) entry which is preliminary data.</text>
</comment>
<dbReference type="PROSITE" id="PS50020">
    <property type="entry name" value="WW_DOMAIN_2"/>
    <property type="match status" value="1"/>
</dbReference>
<organism evidence="5 6">
    <name type="scientific">Trichonephila clavata</name>
    <name type="common">Joro spider</name>
    <name type="synonym">Nephila clavata</name>
    <dbReference type="NCBI Taxonomy" id="2740835"/>
    <lineage>
        <taxon>Eukaryota</taxon>
        <taxon>Metazoa</taxon>
        <taxon>Ecdysozoa</taxon>
        <taxon>Arthropoda</taxon>
        <taxon>Chelicerata</taxon>
        <taxon>Arachnida</taxon>
        <taxon>Araneae</taxon>
        <taxon>Araneomorphae</taxon>
        <taxon>Entelegynae</taxon>
        <taxon>Araneoidea</taxon>
        <taxon>Nephilidae</taxon>
        <taxon>Trichonephila</taxon>
    </lineage>
</organism>
<dbReference type="SMART" id="SM00456">
    <property type="entry name" value="WW"/>
    <property type="match status" value="2"/>
</dbReference>
<dbReference type="GO" id="GO:0003712">
    <property type="term" value="F:transcription coregulator activity"/>
    <property type="evidence" value="ECO:0007669"/>
    <property type="project" value="TreeGrafter"/>
</dbReference>
<dbReference type="Pfam" id="PF23517">
    <property type="entry name" value="WW_TCERG1"/>
    <property type="match status" value="1"/>
</dbReference>
<name>A0A8X6KBX2_TRICU</name>
<dbReference type="Proteomes" id="UP000887116">
    <property type="component" value="Unassembled WGS sequence"/>
</dbReference>
<evidence type="ECO:0000313" key="5">
    <source>
        <dbReference type="EMBL" id="GFQ68356.1"/>
    </source>
</evidence>
<feature type="domain" description="FF" evidence="4">
    <location>
        <begin position="595"/>
        <end position="651"/>
    </location>
</feature>
<evidence type="ECO:0000313" key="6">
    <source>
        <dbReference type="Proteomes" id="UP000887116"/>
    </source>
</evidence>
<protein>
    <submittedName>
        <fullName evidence="5">Transcription elongation regulator 1</fullName>
    </submittedName>
</protein>
<keyword evidence="1" id="KW-0677">Repeat</keyword>
<feature type="compositionally biased region" description="Polar residues" evidence="2">
    <location>
        <begin position="388"/>
        <end position="402"/>
    </location>
</feature>
<dbReference type="Pfam" id="PF01846">
    <property type="entry name" value="FF"/>
    <property type="match status" value="6"/>
</dbReference>
<sequence length="961" mass="112505">MHRNEHPGVLRHRHSSRFEKPPNFSPRYPPPFALRRPSIFPRRRGFYNRFPNQGFRPFRQPAALLDYRPAGRPLLNTNFSIAQNYNTFASENIEISGMPFISSNHPENTDMNSVSYASAVKRGVPDINEFKSVNIEPPNNFGRCLREADDLWIETMASNGRTYYYNATTRVTRWDKPENVRIMSLDHIKAISNVHHTTPSQEFEKQNMPMIYPPSNQTPFVRPFQPVLTVSRLSPGLFIFPPPNICNPPPFQAVQPSINMLSAPSLPCYDANVCPDTNAREALPDFINEPTLLNPTKMTFSTELNFPNSFQGNQISGDTTNILQQRNSSLFEIHEDSFDETNKSFKTEEARFPENCAKESSASSNEIEMKTCLSPDKKPSIDTKNRDQNFSCDNNDLNSLSESHPETDEKIKSADKSRPVSSTPVPGSKWCVVWTGEEKVFFYDADCKVSIWEMPDELKNRTDVQKLIQSPPSISEIPQLNMISESNTKKLKIEDETIEAKADVNESEIMDNENTKVVEHNLILEKEDIPHETRVQLFLQMLAEKNVSAFSTWEKELHKIVFDSRYLLLPHKERKQKFELYLREKLEDEKNSKKIEVLKTKDDYRNLLQEAGVTLNTRFIDFAHQHSKDLRFKAVEKLKDREILFNDYIDDLQNESKCNLSEIQKTAFLELLKEKKFIHNLSSWSDVKREICNDKRYLSINKETTKEKLFAEYIQKHMYRDLSESKEREDRMNASIQIRKEEVQRDLSIHLKERNKEFENHKREATINSYKALLIDLVRKADTTWREAKKMMKADHRWSDACNLRNDKREQYFEEHIHHLIKKKRDQFRQFLDEVPEINLISSWKDVRKVILSDPRSKQFSNDEKKCEKEFKDYMKDKLRTAKEDFKELLKESKFITHNSKNLIKTTNHLESIEKALEKDKRYLVLRCIEKERKEILLSYIDKLFTIGPPPPPTATDPAKR</sequence>
<dbReference type="InterPro" id="IPR036517">
    <property type="entry name" value="FF_domain_sf"/>
</dbReference>
<reference evidence="5" key="1">
    <citation type="submission" date="2020-07" db="EMBL/GenBank/DDBJ databases">
        <title>Multicomponent nature underlies the extraordinary mechanical properties of spider dragline silk.</title>
        <authorList>
            <person name="Kono N."/>
            <person name="Nakamura H."/>
            <person name="Mori M."/>
            <person name="Yoshida Y."/>
            <person name="Ohtoshi R."/>
            <person name="Malay A.D."/>
            <person name="Moran D.A.P."/>
            <person name="Tomita M."/>
            <person name="Numata K."/>
            <person name="Arakawa K."/>
        </authorList>
    </citation>
    <scope>NUCLEOTIDE SEQUENCE</scope>
</reference>
<feature type="compositionally biased region" description="Basic and acidic residues" evidence="2">
    <location>
        <begin position="375"/>
        <end position="387"/>
    </location>
</feature>
<dbReference type="GO" id="GO:0005634">
    <property type="term" value="C:nucleus"/>
    <property type="evidence" value="ECO:0007669"/>
    <property type="project" value="TreeGrafter"/>
</dbReference>
<dbReference type="PROSITE" id="PS51676">
    <property type="entry name" value="FF"/>
    <property type="match status" value="6"/>
</dbReference>
<gene>
    <name evidence="5" type="primary">Tcerg1</name>
    <name evidence="5" type="ORF">TNCT_356091</name>
</gene>
<dbReference type="CDD" id="cd00201">
    <property type="entry name" value="WW"/>
    <property type="match status" value="1"/>
</dbReference>
<dbReference type="FunFam" id="2.20.70.10:FF:000049">
    <property type="entry name" value="Transcription elongation regulator 1-like"/>
    <property type="match status" value="1"/>
</dbReference>
<feature type="region of interest" description="Disordered" evidence="2">
    <location>
        <begin position="1"/>
        <end position="27"/>
    </location>
</feature>
<dbReference type="SUPFAM" id="SSF81698">
    <property type="entry name" value="FF domain"/>
    <property type="match status" value="5"/>
</dbReference>
<dbReference type="PANTHER" id="PTHR15377:SF3">
    <property type="entry name" value="WW DOMAIN-CONTAINING PROTEIN"/>
    <property type="match status" value="1"/>
</dbReference>
<dbReference type="InterPro" id="IPR002713">
    <property type="entry name" value="FF_domain"/>
</dbReference>
<dbReference type="SUPFAM" id="SSF51045">
    <property type="entry name" value="WW domain"/>
    <property type="match status" value="2"/>
</dbReference>